<dbReference type="InterPro" id="IPR023606">
    <property type="entry name" value="CoA-Trfase_III_dom_1_sf"/>
</dbReference>
<gene>
    <name evidence="3" type="ORF">LOD99_16211</name>
</gene>
<dbReference type="Proteomes" id="UP001165289">
    <property type="component" value="Unassembled WGS sequence"/>
</dbReference>
<evidence type="ECO:0000313" key="4">
    <source>
        <dbReference type="Proteomes" id="UP001165289"/>
    </source>
</evidence>
<comment type="similarity">
    <text evidence="1">Belongs to the CoA-transferase III family.</text>
</comment>
<evidence type="ECO:0000313" key="3">
    <source>
        <dbReference type="EMBL" id="KAI6656909.1"/>
    </source>
</evidence>
<organism evidence="3 4">
    <name type="scientific">Oopsacas minuta</name>
    <dbReference type="NCBI Taxonomy" id="111878"/>
    <lineage>
        <taxon>Eukaryota</taxon>
        <taxon>Metazoa</taxon>
        <taxon>Porifera</taxon>
        <taxon>Hexactinellida</taxon>
        <taxon>Hexasterophora</taxon>
        <taxon>Lyssacinosida</taxon>
        <taxon>Leucopsacidae</taxon>
        <taxon>Oopsacas</taxon>
    </lineage>
</organism>
<dbReference type="GO" id="GO:0005739">
    <property type="term" value="C:mitochondrion"/>
    <property type="evidence" value="ECO:0007669"/>
    <property type="project" value="TreeGrafter"/>
</dbReference>
<keyword evidence="4" id="KW-1185">Reference proteome</keyword>
<dbReference type="EMBL" id="JAKMXF010000133">
    <property type="protein sequence ID" value="KAI6656909.1"/>
    <property type="molecule type" value="Genomic_DNA"/>
</dbReference>
<dbReference type="Gene3D" id="3.40.50.10540">
    <property type="entry name" value="Crotonobetainyl-coa:carnitine coa-transferase, domain 1"/>
    <property type="match status" value="2"/>
</dbReference>
<dbReference type="SUPFAM" id="SSF89796">
    <property type="entry name" value="CoA-transferase family III (CaiB/BaiF)"/>
    <property type="match status" value="1"/>
</dbReference>
<reference evidence="3 4" key="1">
    <citation type="journal article" date="2023" name="BMC Biol.">
        <title>The compact genome of the sponge Oopsacas minuta (Hexactinellida) is lacking key metazoan core genes.</title>
        <authorList>
            <person name="Santini S."/>
            <person name="Schenkelaars Q."/>
            <person name="Jourda C."/>
            <person name="Duchesne M."/>
            <person name="Belahbib H."/>
            <person name="Rocher C."/>
            <person name="Selva M."/>
            <person name="Riesgo A."/>
            <person name="Vervoort M."/>
            <person name="Leys S.P."/>
            <person name="Kodjabachian L."/>
            <person name="Le Bivic A."/>
            <person name="Borchiellini C."/>
            <person name="Claverie J.M."/>
            <person name="Renard E."/>
        </authorList>
    </citation>
    <scope>NUCLEOTIDE SEQUENCE [LARGE SCALE GENOMIC DNA]</scope>
    <source>
        <strain evidence="3">SPO-2</strain>
    </source>
</reference>
<sequence length="411" mass="45290">MLKQLSGIRVLDLTRILAGPYASMILGDLGAEIIKIERPIVGDETRRLGPPFLGPESIYFLAINRNKKSVAVDITIEKGQNIIQDLATKSHVLIENFVPGKLNQFNLDYHSIAKKNPNLIYCSLTGFGQTGAYATRPGFDLLAQGIGGLLNVTGPEGGEPIRPGIALIDIITGLYANISILSALREIEMNNSNGKWIDCNLLASQLAVLSTLAASYLNTGEVGKKYGSAHPSIVPYQAYKTIDGYYVLACVSDKNFFELCDVLELGKIKYNAKFKTNKDRVVNRLELLSLMQDKMKMKSNSEWGIVLRQVAFAHGPVNDFKAVFSDPNIMQMNLIQTCMHATAGELKVVGSPIKFYDNNNQQFSAQDSDSTALPPPILGEHTRKVLTDVLNYSQNHIDDLVRDEIIQESIL</sequence>
<protein>
    <recommendedName>
        <fullName evidence="5">CoA transferase</fullName>
    </recommendedName>
</protein>
<dbReference type="PANTHER" id="PTHR48207">
    <property type="entry name" value="SUCCINATE--HYDROXYMETHYLGLUTARATE COA-TRANSFERASE"/>
    <property type="match status" value="1"/>
</dbReference>
<evidence type="ECO:0000256" key="1">
    <source>
        <dbReference type="ARBA" id="ARBA00008383"/>
    </source>
</evidence>
<keyword evidence="2" id="KW-0808">Transferase</keyword>
<dbReference type="GO" id="GO:0047369">
    <property type="term" value="F:succinate-hydroxymethylglutarate CoA-transferase activity"/>
    <property type="evidence" value="ECO:0007669"/>
    <property type="project" value="TreeGrafter"/>
</dbReference>
<dbReference type="InterPro" id="IPR050483">
    <property type="entry name" value="CoA-transferase_III_domain"/>
</dbReference>
<proteinExistence type="inferred from homology"/>
<evidence type="ECO:0000256" key="2">
    <source>
        <dbReference type="ARBA" id="ARBA00022679"/>
    </source>
</evidence>
<comment type="caution">
    <text evidence="3">The sequence shown here is derived from an EMBL/GenBank/DDBJ whole genome shotgun (WGS) entry which is preliminary data.</text>
</comment>
<name>A0AAV7K6Z5_9METZ</name>
<dbReference type="Pfam" id="PF02515">
    <property type="entry name" value="CoA_transf_3"/>
    <property type="match status" value="1"/>
</dbReference>
<dbReference type="PANTHER" id="PTHR48207:SF3">
    <property type="entry name" value="SUCCINATE--HYDROXYMETHYLGLUTARATE COA-TRANSFERASE"/>
    <property type="match status" value="1"/>
</dbReference>
<dbReference type="AlphaFoldDB" id="A0AAV7K6Z5"/>
<accession>A0AAV7K6Z5</accession>
<evidence type="ECO:0008006" key="5">
    <source>
        <dbReference type="Google" id="ProtNLM"/>
    </source>
</evidence>
<dbReference type="InterPro" id="IPR003673">
    <property type="entry name" value="CoA-Trfase_fam_III"/>
</dbReference>